<evidence type="ECO:0000313" key="11">
    <source>
        <dbReference type="EMBL" id="KAK2658832.1"/>
    </source>
</evidence>
<dbReference type="Gene3D" id="3.30.70.330">
    <property type="match status" value="1"/>
</dbReference>
<feature type="region of interest" description="Disordered" evidence="9">
    <location>
        <begin position="137"/>
        <end position="191"/>
    </location>
</feature>
<comment type="caution">
    <text evidence="11">The sequence shown here is derived from an EMBL/GenBank/DDBJ whole genome shotgun (WGS) entry which is preliminary data.</text>
</comment>
<evidence type="ECO:0000256" key="9">
    <source>
        <dbReference type="SAM" id="MobiDB-lite"/>
    </source>
</evidence>
<feature type="compositionally biased region" description="Polar residues" evidence="9">
    <location>
        <begin position="161"/>
        <end position="191"/>
    </location>
</feature>
<proteinExistence type="inferred from homology"/>
<dbReference type="SUPFAM" id="SSF54928">
    <property type="entry name" value="RNA-binding domain, RBD"/>
    <property type="match status" value="1"/>
</dbReference>
<evidence type="ECO:0000259" key="10">
    <source>
        <dbReference type="PROSITE" id="PS50102"/>
    </source>
</evidence>
<dbReference type="GO" id="GO:0005737">
    <property type="term" value="C:cytoplasm"/>
    <property type="evidence" value="ECO:0007669"/>
    <property type="project" value="TreeGrafter"/>
</dbReference>
<dbReference type="SMART" id="SM00360">
    <property type="entry name" value="RRM"/>
    <property type="match status" value="1"/>
</dbReference>
<dbReference type="PANTHER" id="PTHR14738:SF29">
    <property type="entry name" value="ZINC FINGER CCCH DOMAIN-CONTAINING PROTEIN 14"/>
    <property type="match status" value="1"/>
</dbReference>
<keyword evidence="8" id="KW-0694">RNA-binding</keyword>
<sequence>MALIHLAFAGALKHAEEEIELRTVLVTNVHFAATKETLSLYFAKCGVVVCVKILIDKATPQPKRSAYVTFACKESVDNAVALSGASLLSRTIKVVRKSEAIPATTATEFAPTLCQSSLSYHNRKAIPGTPFFSSPHLQWRRDSMSTPSEASAPVSVEGKGSDSSTNQQLPGSTLSSKTTEANPSTELSEAD</sequence>
<keyword evidence="3" id="KW-0479">Metal-binding</keyword>
<evidence type="ECO:0000256" key="6">
    <source>
        <dbReference type="ARBA" id="ARBA00022833"/>
    </source>
</evidence>
<dbReference type="AlphaFoldDB" id="A0AAD9XGH6"/>
<accession>A0AAD9XGH6</accession>
<dbReference type="InterPro" id="IPR035979">
    <property type="entry name" value="RBD_domain_sf"/>
</dbReference>
<dbReference type="GO" id="GO:0005634">
    <property type="term" value="C:nucleus"/>
    <property type="evidence" value="ECO:0007669"/>
    <property type="project" value="UniProtKB-SubCell"/>
</dbReference>
<evidence type="ECO:0000256" key="8">
    <source>
        <dbReference type="PROSITE-ProRule" id="PRU00176"/>
    </source>
</evidence>
<name>A0AAD9XGH6_9ROSI</name>
<dbReference type="InterPro" id="IPR000504">
    <property type="entry name" value="RRM_dom"/>
</dbReference>
<dbReference type="Pfam" id="PF00076">
    <property type="entry name" value="RRM_1"/>
    <property type="match status" value="1"/>
</dbReference>
<dbReference type="Proteomes" id="UP001280121">
    <property type="component" value="Unassembled WGS sequence"/>
</dbReference>
<organism evidence="11 12">
    <name type="scientific">Dipteronia dyeriana</name>
    <dbReference type="NCBI Taxonomy" id="168575"/>
    <lineage>
        <taxon>Eukaryota</taxon>
        <taxon>Viridiplantae</taxon>
        <taxon>Streptophyta</taxon>
        <taxon>Embryophyta</taxon>
        <taxon>Tracheophyta</taxon>
        <taxon>Spermatophyta</taxon>
        <taxon>Magnoliopsida</taxon>
        <taxon>eudicotyledons</taxon>
        <taxon>Gunneridae</taxon>
        <taxon>Pentapetalae</taxon>
        <taxon>rosids</taxon>
        <taxon>malvids</taxon>
        <taxon>Sapindales</taxon>
        <taxon>Sapindaceae</taxon>
        <taxon>Hippocastanoideae</taxon>
        <taxon>Acereae</taxon>
        <taxon>Dipteronia</taxon>
    </lineage>
</organism>
<comment type="subcellular location">
    <subcellularLocation>
        <location evidence="1">Nucleus</location>
    </subcellularLocation>
</comment>
<keyword evidence="4" id="KW-0677">Repeat</keyword>
<keyword evidence="7" id="KW-0539">Nucleus</keyword>
<dbReference type="GO" id="GO:0008143">
    <property type="term" value="F:poly(A) binding"/>
    <property type="evidence" value="ECO:0007669"/>
    <property type="project" value="InterPro"/>
</dbReference>
<dbReference type="InterPro" id="IPR012677">
    <property type="entry name" value="Nucleotide-bd_a/b_plait_sf"/>
</dbReference>
<keyword evidence="5" id="KW-0863">Zinc-finger</keyword>
<evidence type="ECO:0000256" key="7">
    <source>
        <dbReference type="ARBA" id="ARBA00023242"/>
    </source>
</evidence>
<dbReference type="InterPro" id="IPR040366">
    <property type="entry name" value="Nab2/ZC3H14"/>
</dbReference>
<comment type="similarity">
    <text evidence="2">Belongs to the ZC3H14 family.</text>
</comment>
<keyword evidence="12" id="KW-1185">Reference proteome</keyword>
<evidence type="ECO:0000256" key="3">
    <source>
        <dbReference type="ARBA" id="ARBA00022723"/>
    </source>
</evidence>
<dbReference type="PANTHER" id="PTHR14738">
    <property type="entry name" value="ZINC FINGER CCCH DOMAIN-CONTAINING PROTEIN 14"/>
    <property type="match status" value="1"/>
</dbReference>
<dbReference type="PROSITE" id="PS50102">
    <property type="entry name" value="RRM"/>
    <property type="match status" value="1"/>
</dbReference>
<feature type="domain" description="RRM" evidence="10">
    <location>
        <begin position="22"/>
        <end position="99"/>
    </location>
</feature>
<dbReference type="GO" id="GO:0008270">
    <property type="term" value="F:zinc ion binding"/>
    <property type="evidence" value="ECO:0007669"/>
    <property type="project" value="UniProtKB-KW"/>
</dbReference>
<evidence type="ECO:0000256" key="2">
    <source>
        <dbReference type="ARBA" id="ARBA00008423"/>
    </source>
</evidence>
<reference evidence="11" key="1">
    <citation type="journal article" date="2023" name="Plant J.">
        <title>Genome sequences and population genomics provide insights into the demographic history, inbreeding, and mutation load of two 'living fossil' tree species of Dipteronia.</title>
        <authorList>
            <person name="Feng Y."/>
            <person name="Comes H.P."/>
            <person name="Chen J."/>
            <person name="Zhu S."/>
            <person name="Lu R."/>
            <person name="Zhang X."/>
            <person name="Li P."/>
            <person name="Qiu J."/>
            <person name="Olsen K.M."/>
            <person name="Qiu Y."/>
        </authorList>
    </citation>
    <scope>NUCLEOTIDE SEQUENCE</scope>
    <source>
        <strain evidence="11">KIB01</strain>
    </source>
</reference>
<evidence type="ECO:0000313" key="12">
    <source>
        <dbReference type="Proteomes" id="UP001280121"/>
    </source>
</evidence>
<dbReference type="GO" id="GO:0043488">
    <property type="term" value="P:regulation of mRNA stability"/>
    <property type="evidence" value="ECO:0007669"/>
    <property type="project" value="InterPro"/>
</dbReference>
<evidence type="ECO:0000256" key="5">
    <source>
        <dbReference type="ARBA" id="ARBA00022771"/>
    </source>
</evidence>
<keyword evidence="6" id="KW-0862">Zinc</keyword>
<evidence type="ECO:0000256" key="1">
    <source>
        <dbReference type="ARBA" id="ARBA00004123"/>
    </source>
</evidence>
<gene>
    <name evidence="11" type="ORF">Ddye_005365</name>
</gene>
<evidence type="ECO:0000256" key="4">
    <source>
        <dbReference type="ARBA" id="ARBA00022737"/>
    </source>
</evidence>
<protein>
    <recommendedName>
        <fullName evidence="10">RRM domain-containing protein</fullName>
    </recommendedName>
</protein>
<dbReference type="EMBL" id="JANJYI010000002">
    <property type="protein sequence ID" value="KAK2658832.1"/>
    <property type="molecule type" value="Genomic_DNA"/>
</dbReference>